<proteinExistence type="predicted"/>
<accession>A0ABQ0JPL1</accession>
<dbReference type="EMBL" id="BBMS01000106">
    <property type="protein sequence ID" value="GAL30689.1"/>
    <property type="molecule type" value="Genomic_DNA"/>
</dbReference>
<comment type="caution">
    <text evidence="1">The sequence shown here is derived from an EMBL/GenBank/DDBJ whole genome shotgun (WGS) entry which is preliminary data.</text>
</comment>
<reference evidence="2" key="2">
    <citation type="submission" date="2014-09" db="EMBL/GenBank/DDBJ databases">
        <authorList>
            <consortium name="NBRP consortium"/>
            <person name="Sawabe T."/>
            <person name="Meirelles P."/>
            <person name="Nakanishi M."/>
            <person name="Sayaka M."/>
            <person name="Hattori M."/>
            <person name="Ohkuma M."/>
        </authorList>
    </citation>
    <scope>NUCLEOTIDE SEQUENCE [LARGE SCALE GENOMIC DNA]</scope>
    <source>
        <strain evidence="2">JCM 19239</strain>
    </source>
</reference>
<dbReference type="Proteomes" id="UP000029223">
    <property type="component" value="Unassembled WGS sequence"/>
</dbReference>
<keyword evidence="2" id="KW-1185">Reference proteome</keyword>
<evidence type="ECO:0000313" key="2">
    <source>
        <dbReference type="Proteomes" id="UP000029223"/>
    </source>
</evidence>
<gene>
    <name evidence="1" type="ORF">JCM19239_225</name>
</gene>
<reference evidence="2" key="1">
    <citation type="submission" date="2014-09" db="EMBL/GenBank/DDBJ databases">
        <title>Vibrio variabilis JCM 19239. (C206) whole genome shotgun sequence.</title>
        <authorList>
            <person name="Sawabe T."/>
            <person name="Meirelles P."/>
            <person name="Nakanishi M."/>
            <person name="Sayaka M."/>
            <person name="Hattori M."/>
            <person name="Ohkuma M."/>
        </authorList>
    </citation>
    <scope>NUCLEOTIDE SEQUENCE [LARGE SCALE GENOMIC DNA]</scope>
    <source>
        <strain evidence="2">JCM 19239</strain>
    </source>
</reference>
<name>A0ABQ0JPL1_9VIBR</name>
<evidence type="ECO:0000313" key="1">
    <source>
        <dbReference type="EMBL" id="GAL30689.1"/>
    </source>
</evidence>
<protein>
    <submittedName>
        <fullName evidence="1">Uncharacterized protein</fullName>
    </submittedName>
</protein>
<sequence length="50" mass="5608">MASREHCIWSSIRAQLQRLPINIGGEATSDKIANAHIRKYELSQDEADIA</sequence>
<organism evidence="1 2">
    <name type="scientific">Vibrio variabilis</name>
    <dbReference type="NCBI Taxonomy" id="990271"/>
    <lineage>
        <taxon>Bacteria</taxon>
        <taxon>Pseudomonadati</taxon>
        <taxon>Pseudomonadota</taxon>
        <taxon>Gammaproteobacteria</taxon>
        <taxon>Vibrionales</taxon>
        <taxon>Vibrionaceae</taxon>
        <taxon>Vibrio</taxon>
    </lineage>
</organism>